<keyword evidence="2" id="KW-1185">Reference proteome</keyword>
<dbReference type="Proteomes" id="UP001257914">
    <property type="component" value="Unassembled WGS sequence"/>
</dbReference>
<sequence length="55" mass="6260">MSYTYNGTEYSVTAPVQSISVNKQNIVITDKTGSQLFKFMNTRDSKSFLAWVYQA</sequence>
<name>A0ABU3R4Q2_9GAMM</name>
<dbReference type="RefSeq" id="WP_216053508.1">
    <property type="nucleotide sequence ID" value="NZ_JAWCUA010000010.1"/>
</dbReference>
<dbReference type="EMBL" id="JAWCUA010000010">
    <property type="protein sequence ID" value="MDU0114654.1"/>
    <property type="molecule type" value="Genomic_DNA"/>
</dbReference>
<protein>
    <submittedName>
        <fullName evidence="1">Uncharacterized protein</fullName>
    </submittedName>
</protein>
<reference evidence="1 2" key="1">
    <citation type="submission" date="2023-10" db="EMBL/GenBank/DDBJ databases">
        <title>Psychrosphaera aquimaarina strain SW33 isolated from seawater.</title>
        <authorList>
            <person name="Bayburt H."/>
            <person name="Kim J.M."/>
            <person name="Choi B.J."/>
            <person name="Jeon C.O."/>
        </authorList>
    </citation>
    <scope>NUCLEOTIDE SEQUENCE [LARGE SCALE GENOMIC DNA]</scope>
    <source>
        <strain evidence="1 2">KCTC 52743</strain>
    </source>
</reference>
<evidence type="ECO:0000313" key="1">
    <source>
        <dbReference type="EMBL" id="MDU0114654.1"/>
    </source>
</evidence>
<organism evidence="1 2">
    <name type="scientific">Psychrosphaera aquimarina</name>
    <dbReference type="NCBI Taxonomy" id="2044854"/>
    <lineage>
        <taxon>Bacteria</taxon>
        <taxon>Pseudomonadati</taxon>
        <taxon>Pseudomonadota</taxon>
        <taxon>Gammaproteobacteria</taxon>
        <taxon>Alteromonadales</taxon>
        <taxon>Pseudoalteromonadaceae</taxon>
        <taxon>Psychrosphaera</taxon>
    </lineage>
</organism>
<gene>
    <name evidence="1" type="ORF">RT723_16995</name>
</gene>
<evidence type="ECO:0000313" key="2">
    <source>
        <dbReference type="Proteomes" id="UP001257914"/>
    </source>
</evidence>
<proteinExistence type="predicted"/>
<comment type="caution">
    <text evidence="1">The sequence shown here is derived from an EMBL/GenBank/DDBJ whole genome shotgun (WGS) entry which is preliminary data.</text>
</comment>
<accession>A0ABU3R4Q2</accession>